<name>A0A4S3MKT8_9RHOB</name>
<dbReference type="Proteomes" id="UP000309450">
    <property type="component" value="Unassembled WGS sequence"/>
</dbReference>
<dbReference type="Gene3D" id="1.20.1270.180">
    <property type="match status" value="1"/>
</dbReference>
<organism evidence="3 4">
    <name type="scientific">Aliigemmobacter aestuarii</name>
    <dbReference type="NCBI Taxonomy" id="1445661"/>
    <lineage>
        <taxon>Bacteria</taxon>
        <taxon>Pseudomonadati</taxon>
        <taxon>Pseudomonadota</taxon>
        <taxon>Alphaproteobacteria</taxon>
        <taxon>Rhodobacterales</taxon>
        <taxon>Paracoccaceae</taxon>
        <taxon>Aliigemmobacter</taxon>
    </lineage>
</organism>
<comment type="caution">
    <text evidence="3">The sequence shown here is derived from an EMBL/GenBank/DDBJ whole genome shotgun (WGS) entry which is preliminary data.</text>
</comment>
<keyword evidence="1" id="KW-0732">Signal</keyword>
<protein>
    <submittedName>
        <fullName evidence="3">DUF1311 domain-containing protein</fullName>
    </submittedName>
</protein>
<feature type="signal peptide" evidence="1">
    <location>
        <begin position="1"/>
        <end position="25"/>
    </location>
</feature>
<keyword evidence="4" id="KW-1185">Reference proteome</keyword>
<reference evidence="3 4" key="1">
    <citation type="submission" date="2019-04" db="EMBL/GenBank/DDBJ databases">
        <title>Draft genome sequence of Gemmobacter aestuarii sp. nov.</title>
        <authorList>
            <person name="Hameed A."/>
            <person name="Lin S.-Y."/>
            <person name="Shahina M."/>
            <person name="Lai W.-A."/>
            <person name="Young C.-C."/>
        </authorList>
    </citation>
    <scope>NUCLEOTIDE SEQUENCE [LARGE SCALE GENOMIC DNA]</scope>
    <source>
        <strain evidence="3 4">CC-PW-75</strain>
    </source>
</reference>
<evidence type="ECO:0000313" key="4">
    <source>
        <dbReference type="Proteomes" id="UP000309450"/>
    </source>
</evidence>
<feature type="chain" id="PRO_5020636450" evidence="1">
    <location>
        <begin position="26"/>
        <end position="175"/>
    </location>
</feature>
<gene>
    <name evidence="3" type="ORF">E7811_11700</name>
</gene>
<sequence length="175" mass="18277">MTAKRSGAAMLIALCLAGAATMAAAQDAEPVFSPALTEDCLAESLAAGFDPAECIGRAAEACMNGSDIGGSTVGMNLCIGAELGWWDTRLNAAYRVLMAQNEATDAEMAELGTSAPKMAPALRDMQRAWIAFRDAACAYEVTWWGGGTGGGPAWNGCMMDLTARQTLRLEAGMER</sequence>
<dbReference type="AlphaFoldDB" id="A0A4S3MKT8"/>
<dbReference type="OrthoDB" id="7340239at2"/>
<accession>A0A4S3MKT8</accession>
<dbReference type="InterPro" id="IPR009739">
    <property type="entry name" value="LprI-like_N"/>
</dbReference>
<proteinExistence type="predicted"/>
<dbReference type="EMBL" id="SSND01000003">
    <property type="protein sequence ID" value="THD82818.1"/>
    <property type="molecule type" value="Genomic_DNA"/>
</dbReference>
<dbReference type="RefSeq" id="WP_136394845.1">
    <property type="nucleotide sequence ID" value="NZ_SSND01000003.1"/>
</dbReference>
<evidence type="ECO:0000313" key="3">
    <source>
        <dbReference type="EMBL" id="THD82818.1"/>
    </source>
</evidence>
<evidence type="ECO:0000256" key="1">
    <source>
        <dbReference type="SAM" id="SignalP"/>
    </source>
</evidence>
<dbReference type="Pfam" id="PF07007">
    <property type="entry name" value="LprI"/>
    <property type="match status" value="1"/>
</dbReference>
<feature type="domain" description="Lysozyme inhibitor LprI-like N-terminal" evidence="2">
    <location>
        <begin position="62"/>
        <end position="169"/>
    </location>
</feature>
<evidence type="ECO:0000259" key="2">
    <source>
        <dbReference type="Pfam" id="PF07007"/>
    </source>
</evidence>